<protein>
    <submittedName>
        <fullName evidence="1">Uncharacterized protein</fullName>
    </submittedName>
</protein>
<reference evidence="1" key="1">
    <citation type="journal article" date="2023" name="Mol. Phylogenet. Evol.">
        <title>Genome-scale phylogeny and comparative genomics of the fungal order Sordariales.</title>
        <authorList>
            <person name="Hensen N."/>
            <person name="Bonometti L."/>
            <person name="Westerberg I."/>
            <person name="Brannstrom I.O."/>
            <person name="Guillou S."/>
            <person name="Cros-Aarteil S."/>
            <person name="Calhoun S."/>
            <person name="Haridas S."/>
            <person name="Kuo A."/>
            <person name="Mondo S."/>
            <person name="Pangilinan J."/>
            <person name="Riley R."/>
            <person name="LaButti K."/>
            <person name="Andreopoulos B."/>
            <person name="Lipzen A."/>
            <person name="Chen C."/>
            <person name="Yan M."/>
            <person name="Daum C."/>
            <person name="Ng V."/>
            <person name="Clum A."/>
            <person name="Steindorff A."/>
            <person name="Ohm R.A."/>
            <person name="Martin F."/>
            <person name="Silar P."/>
            <person name="Natvig D.O."/>
            <person name="Lalanne C."/>
            <person name="Gautier V."/>
            <person name="Ament-Velasquez S.L."/>
            <person name="Kruys A."/>
            <person name="Hutchinson M.I."/>
            <person name="Powell A.J."/>
            <person name="Barry K."/>
            <person name="Miller A.N."/>
            <person name="Grigoriev I.V."/>
            <person name="Debuchy R."/>
            <person name="Gladieux P."/>
            <person name="Hiltunen Thoren M."/>
            <person name="Johannesson H."/>
        </authorList>
    </citation>
    <scope>NUCLEOTIDE SEQUENCE</scope>
    <source>
        <strain evidence="1">CBS 757.83</strain>
    </source>
</reference>
<proteinExistence type="predicted"/>
<organism evidence="1 2">
    <name type="scientific">Parathielavia hyrcaniae</name>
    <dbReference type="NCBI Taxonomy" id="113614"/>
    <lineage>
        <taxon>Eukaryota</taxon>
        <taxon>Fungi</taxon>
        <taxon>Dikarya</taxon>
        <taxon>Ascomycota</taxon>
        <taxon>Pezizomycotina</taxon>
        <taxon>Sordariomycetes</taxon>
        <taxon>Sordariomycetidae</taxon>
        <taxon>Sordariales</taxon>
        <taxon>Chaetomiaceae</taxon>
        <taxon>Parathielavia</taxon>
    </lineage>
</organism>
<evidence type="ECO:0000313" key="2">
    <source>
        <dbReference type="Proteomes" id="UP001305647"/>
    </source>
</evidence>
<gene>
    <name evidence="1" type="ORF">N658DRAFT_60862</name>
</gene>
<dbReference type="AlphaFoldDB" id="A0AAN6T2B1"/>
<name>A0AAN6T2B1_9PEZI</name>
<accession>A0AAN6T2B1</accession>
<dbReference type="Proteomes" id="UP001305647">
    <property type="component" value="Unassembled WGS sequence"/>
</dbReference>
<reference evidence="1" key="2">
    <citation type="submission" date="2023-05" db="EMBL/GenBank/DDBJ databases">
        <authorList>
            <consortium name="Lawrence Berkeley National Laboratory"/>
            <person name="Steindorff A."/>
            <person name="Hensen N."/>
            <person name="Bonometti L."/>
            <person name="Westerberg I."/>
            <person name="Brannstrom I.O."/>
            <person name="Guillou S."/>
            <person name="Cros-Aarteil S."/>
            <person name="Calhoun S."/>
            <person name="Haridas S."/>
            <person name="Kuo A."/>
            <person name="Mondo S."/>
            <person name="Pangilinan J."/>
            <person name="Riley R."/>
            <person name="Labutti K."/>
            <person name="Andreopoulos B."/>
            <person name="Lipzen A."/>
            <person name="Chen C."/>
            <person name="Yanf M."/>
            <person name="Daum C."/>
            <person name="Ng V."/>
            <person name="Clum A."/>
            <person name="Ohm R."/>
            <person name="Martin F."/>
            <person name="Silar P."/>
            <person name="Natvig D."/>
            <person name="Lalanne C."/>
            <person name="Gautier V."/>
            <person name="Ament-Velasquez S.L."/>
            <person name="Kruys A."/>
            <person name="Hutchinson M.I."/>
            <person name="Powell A.J."/>
            <person name="Barry K."/>
            <person name="Miller A.N."/>
            <person name="Grigoriev I.V."/>
            <person name="Debuchy R."/>
            <person name="Gladieux P."/>
            <person name="Thoren M.H."/>
            <person name="Johannesson H."/>
        </authorList>
    </citation>
    <scope>NUCLEOTIDE SEQUENCE</scope>
    <source>
        <strain evidence="1">CBS 757.83</strain>
    </source>
</reference>
<keyword evidence="2" id="KW-1185">Reference proteome</keyword>
<comment type="caution">
    <text evidence="1">The sequence shown here is derived from an EMBL/GenBank/DDBJ whole genome shotgun (WGS) entry which is preliminary data.</text>
</comment>
<sequence length="175" mass="19326">MRLLGMPQRLRNQSALHTVASLTTSDRRSPCDAVTDGTRHQDHVYQSGTCRRQCNFPSFIVWRMPSVSVVSWLQHNCQSGLRHATGRETIMSLVYQQCDFGHSSLGLEGRAGETWKAKSDEKRTGHRPHSATASLATRWTRALGAAHVPALSVRSVPHVTIFVGVCPHPGSADCR</sequence>
<dbReference type="EMBL" id="MU863635">
    <property type="protein sequence ID" value="KAK4101442.1"/>
    <property type="molecule type" value="Genomic_DNA"/>
</dbReference>
<evidence type="ECO:0000313" key="1">
    <source>
        <dbReference type="EMBL" id="KAK4101442.1"/>
    </source>
</evidence>